<evidence type="ECO:0000313" key="2">
    <source>
        <dbReference type="EMBL" id="KIY95027.1"/>
    </source>
</evidence>
<sequence>MADPLHPTWIGAGFDPKLVLPSEGAAFREAASSIIHDMDQYCPWLIKDPRLCFIGSMWMELMSSPVCVIVYRHPARVALRLAHHANKGVFAKLGADAWLSVWERMMTSALKTCRGSPTVIVQTLLTSPENLGTFYDVILAELSKVGVTSLIRPPDDVLREHYTRHYKQHHWLNETAAKQQRPHSTEGRVGGGKGDTAAARSGEGVTSRLTRKESGGVPAANAPPLVPWRQQTRTRTPWRQRRRR</sequence>
<reference evidence="2 3" key="1">
    <citation type="journal article" date="2013" name="BMC Genomics">
        <title>Reconstruction of the lipid metabolism for the microalga Monoraphidium neglectum from its genome sequence reveals characteristics suitable for biofuel production.</title>
        <authorList>
            <person name="Bogen C."/>
            <person name="Al-Dilaimi A."/>
            <person name="Albersmeier A."/>
            <person name="Wichmann J."/>
            <person name="Grundmann M."/>
            <person name="Rupp O."/>
            <person name="Lauersen K.J."/>
            <person name="Blifernez-Klassen O."/>
            <person name="Kalinowski J."/>
            <person name="Goesmann A."/>
            <person name="Mussgnug J.H."/>
            <person name="Kruse O."/>
        </authorList>
    </citation>
    <scope>NUCLEOTIDE SEQUENCE [LARGE SCALE GENOMIC DNA]</scope>
    <source>
        <strain evidence="2 3">SAG 48.87</strain>
    </source>
</reference>
<evidence type="ECO:0000313" key="3">
    <source>
        <dbReference type="Proteomes" id="UP000054498"/>
    </source>
</evidence>
<dbReference type="OrthoDB" id="10492783at2759"/>
<evidence type="ECO:0000256" key="1">
    <source>
        <dbReference type="SAM" id="MobiDB-lite"/>
    </source>
</evidence>
<dbReference type="KEGG" id="mng:MNEG_12935"/>
<name>A0A0D2J544_9CHLO</name>
<dbReference type="RefSeq" id="XP_013894047.1">
    <property type="nucleotide sequence ID" value="XM_014038593.1"/>
</dbReference>
<evidence type="ECO:0008006" key="4">
    <source>
        <dbReference type="Google" id="ProtNLM"/>
    </source>
</evidence>
<protein>
    <recommendedName>
        <fullName evidence="4">Sulfotransferase</fullName>
    </recommendedName>
</protein>
<dbReference type="EMBL" id="KK103744">
    <property type="protein sequence ID" value="KIY95027.1"/>
    <property type="molecule type" value="Genomic_DNA"/>
</dbReference>
<dbReference type="Proteomes" id="UP000054498">
    <property type="component" value="Unassembled WGS sequence"/>
</dbReference>
<dbReference type="STRING" id="145388.A0A0D2J544"/>
<keyword evidence="3" id="KW-1185">Reference proteome</keyword>
<proteinExistence type="predicted"/>
<gene>
    <name evidence="2" type="ORF">MNEG_12935</name>
</gene>
<dbReference type="AlphaFoldDB" id="A0A0D2J544"/>
<accession>A0A0D2J544</accession>
<organism evidence="2 3">
    <name type="scientific">Monoraphidium neglectum</name>
    <dbReference type="NCBI Taxonomy" id="145388"/>
    <lineage>
        <taxon>Eukaryota</taxon>
        <taxon>Viridiplantae</taxon>
        <taxon>Chlorophyta</taxon>
        <taxon>core chlorophytes</taxon>
        <taxon>Chlorophyceae</taxon>
        <taxon>CS clade</taxon>
        <taxon>Sphaeropleales</taxon>
        <taxon>Selenastraceae</taxon>
        <taxon>Monoraphidium</taxon>
    </lineage>
</organism>
<dbReference type="GeneID" id="25730347"/>
<feature type="region of interest" description="Disordered" evidence="1">
    <location>
        <begin position="172"/>
        <end position="244"/>
    </location>
</feature>